<dbReference type="Gene3D" id="3.40.50.2300">
    <property type="match status" value="1"/>
</dbReference>
<dbReference type="Proteomes" id="UP000594118">
    <property type="component" value="Chromosome"/>
</dbReference>
<dbReference type="PROSITE" id="PS50110">
    <property type="entry name" value="RESPONSE_REGULATORY"/>
    <property type="match status" value="1"/>
</dbReference>
<dbReference type="InterPro" id="IPR011006">
    <property type="entry name" value="CheY-like_superfamily"/>
</dbReference>
<reference evidence="3 4" key="1">
    <citation type="submission" date="2019-10" db="EMBL/GenBank/DDBJ databases">
        <title>Pseudopuniceibacterium sp. HQ09 islated from Antarctica.</title>
        <authorList>
            <person name="Liao L."/>
            <person name="Su S."/>
            <person name="Chen B."/>
            <person name="Yu Y."/>
        </authorList>
    </citation>
    <scope>NUCLEOTIDE SEQUENCE [LARGE SCALE GENOMIC DNA]</scope>
    <source>
        <strain evidence="3 4">HQ09</strain>
    </source>
</reference>
<evidence type="ECO:0000256" key="1">
    <source>
        <dbReference type="PROSITE-ProRule" id="PRU00169"/>
    </source>
</evidence>
<proteinExistence type="predicted"/>
<dbReference type="Pfam" id="PF00072">
    <property type="entry name" value="Response_reg"/>
    <property type="match status" value="1"/>
</dbReference>
<feature type="domain" description="Response regulatory" evidence="2">
    <location>
        <begin position="1"/>
        <end position="96"/>
    </location>
</feature>
<dbReference type="EMBL" id="CP045201">
    <property type="protein sequence ID" value="QOL80522.1"/>
    <property type="molecule type" value="Genomic_DNA"/>
</dbReference>
<sequence>MRLTDGIEALEHLRGEKGTPPEKSILMVDLNIPRMNGLEFLAEVRKDPNLHRAIAFIMTTSNEEKDKVAAYGQNIAGYILKNTAGEDFLIVIETLDHFWRVVEMPDITLGPAAAE</sequence>
<dbReference type="AlphaFoldDB" id="A0A7L9WKR3"/>
<dbReference type="RefSeq" id="WP_193082842.1">
    <property type="nucleotide sequence ID" value="NZ_CP045201.1"/>
</dbReference>
<dbReference type="InterPro" id="IPR001789">
    <property type="entry name" value="Sig_transdc_resp-reg_receiver"/>
</dbReference>
<dbReference type="InterPro" id="IPR052893">
    <property type="entry name" value="TCS_response_regulator"/>
</dbReference>
<dbReference type="PANTHER" id="PTHR44520">
    <property type="entry name" value="RESPONSE REGULATOR RCP1-RELATED"/>
    <property type="match status" value="1"/>
</dbReference>
<evidence type="ECO:0000313" key="3">
    <source>
        <dbReference type="EMBL" id="QOL80522.1"/>
    </source>
</evidence>
<dbReference type="KEGG" id="pshq:F3W81_06685"/>
<protein>
    <submittedName>
        <fullName evidence="3">Response regulator</fullName>
    </submittedName>
</protein>
<evidence type="ECO:0000259" key="2">
    <source>
        <dbReference type="PROSITE" id="PS50110"/>
    </source>
</evidence>
<feature type="modified residue" description="4-aspartylphosphate" evidence="1">
    <location>
        <position position="29"/>
    </location>
</feature>
<dbReference type="PANTHER" id="PTHR44520:SF2">
    <property type="entry name" value="RESPONSE REGULATOR RCP1"/>
    <property type="match status" value="1"/>
</dbReference>
<keyword evidence="1" id="KW-0597">Phosphoprotein</keyword>
<dbReference type="GO" id="GO:0000160">
    <property type="term" value="P:phosphorelay signal transduction system"/>
    <property type="evidence" value="ECO:0007669"/>
    <property type="project" value="InterPro"/>
</dbReference>
<evidence type="ECO:0000313" key="4">
    <source>
        <dbReference type="Proteomes" id="UP000594118"/>
    </source>
</evidence>
<organism evidence="3 4">
    <name type="scientific">Pseudooceanicola spongiae</name>
    <dbReference type="NCBI Taxonomy" id="2613965"/>
    <lineage>
        <taxon>Bacteria</taxon>
        <taxon>Pseudomonadati</taxon>
        <taxon>Pseudomonadota</taxon>
        <taxon>Alphaproteobacteria</taxon>
        <taxon>Rhodobacterales</taxon>
        <taxon>Paracoccaceae</taxon>
        <taxon>Pseudooceanicola</taxon>
    </lineage>
</organism>
<keyword evidence="4" id="KW-1185">Reference proteome</keyword>
<dbReference type="SUPFAM" id="SSF52172">
    <property type="entry name" value="CheY-like"/>
    <property type="match status" value="1"/>
</dbReference>
<gene>
    <name evidence="3" type="ORF">F3W81_06685</name>
</gene>
<accession>A0A7L9WKR3</accession>
<name>A0A7L9WKR3_9RHOB</name>